<dbReference type="Pfam" id="PF00933">
    <property type="entry name" value="Glyco_hydro_3"/>
    <property type="match status" value="1"/>
</dbReference>
<dbReference type="InterPro" id="IPR017853">
    <property type="entry name" value="GH"/>
</dbReference>
<dbReference type="RefSeq" id="WP_038479481.1">
    <property type="nucleotide sequence ID" value="NZ_CP003923.1"/>
</dbReference>
<keyword evidence="4 7" id="KW-0378">Hydrolase</keyword>
<evidence type="ECO:0000313" key="7">
    <source>
        <dbReference type="EMBL" id="AIC94294.1"/>
    </source>
</evidence>
<protein>
    <recommendedName>
        <fullName evidence="3">beta-N-acetylhexosaminidase</fullName>
        <ecNumber evidence="3">3.2.1.52</ecNumber>
    </recommendedName>
</protein>
<accession>A0A060M2H1</accession>
<dbReference type="GO" id="GO:0004563">
    <property type="term" value="F:beta-N-acetylhexosaminidase activity"/>
    <property type="evidence" value="ECO:0007669"/>
    <property type="project" value="UniProtKB-EC"/>
</dbReference>
<dbReference type="SUPFAM" id="SSF51445">
    <property type="entry name" value="(Trans)glycosidases"/>
    <property type="match status" value="1"/>
</dbReference>
<dbReference type="AlphaFoldDB" id="A0A060M2H1"/>
<dbReference type="eggNOG" id="COG1472">
    <property type="taxonomic scope" value="Bacteria"/>
</dbReference>
<dbReference type="NCBIfam" id="NF003740">
    <property type="entry name" value="PRK05337.1"/>
    <property type="match status" value="1"/>
</dbReference>
<dbReference type="PATRIC" id="fig|1246626.3.peg.1709"/>
<dbReference type="PANTHER" id="PTHR30480">
    <property type="entry name" value="BETA-HEXOSAMINIDASE-RELATED"/>
    <property type="match status" value="1"/>
</dbReference>
<dbReference type="PANTHER" id="PTHR30480:SF13">
    <property type="entry name" value="BETA-HEXOSAMINIDASE"/>
    <property type="match status" value="1"/>
</dbReference>
<dbReference type="InterPro" id="IPR036962">
    <property type="entry name" value="Glyco_hydro_3_N_sf"/>
</dbReference>
<dbReference type="Gene3D" id="3.40.50.1700">
    <property type="entry name" value="Glycoside hydrolase family 3 C-terminal domain"/>
    <property type="match status" value="1"/>
</dbReference>
<dbReference type="HOGENOM" id="CLU_008392_5_3_9"/>
<dbReference type="Proteomes" id="UP000027142">
    <property type="component" value="Chromosome"/>
</dbReference>
<dbReference type="EC" id="3.2.1.52" evidence="3"/>
<dbReference type="InterPro" id="IPR036881">
    <property type="entry name" value="Glyco_hydro_3_C_sf"/>
</dbReference>
<dbReference type="InterPro" id="IPR050226">
    <property type="entry name" value="NagZ_Beta-hexosaminidase"/>
</dbReference>
<evidence type="ECO:0000259" key="6">
    <source>
        <dbReference type="Pfam" id="PF00933"/>
    </source>
</evidence>
<evidence type="ECO:0000256" key="1">
    <source>
        <dbReference type="ARBA" id="ARBA00001231"/>
    </source>
</evidence>
<sequence length="508" mass="57000">METRVVKRLTIREKVGMLFSMGAPSNTIDQTFHQRFDELPFGGMSIYPYNIEHKEQLLALFRDVQHFYKQKGYEHPFLMALDEEGGTLSTLDRFYPSVPGNRALGLKHNPDLAYKNGKLLGSMMNACGIAIDWAPILDVNTNRKNSVIGVRSYGEDTELVSEYGAKYIQGIHEAGVAATAKHFPGHGETEADSHLGSVVCSLSEEDLFNKLIPPFERAIKAGVDAVMVSHVIYDQIPQSNGLPATMSHYWMTDILRNKLGFKGVICTDDMEMSAIKDHFPAKDIGVLAIEAGVDQLLICHSPSFQQEVFNGLVEAVETGRIQEERIDESLARLTSLKKAIQTYRKKAVPIPEHLWKEKAIELSKESLHLDRDPKKLLPLKKDLSYALILPNLEALTPADSTEGKRVTLENKLVDLQVETFSLSLRPTNQEIDQIVKKVDAKDVVIIGTVNAHLFHEQQTLLHRLHHKDCIVLVLRDPYDLDVIPNEQTVMLICSTGESSMEAFSLRYS</sequence>
<dbReference type="GO" id="GO:0009254">
    <property type="term" value="P:peptidoglycan turnover"/>
    <property type="evidence" value="ECO:0007669"/>
    <property type="project" value="TreeGrafter"/>
</dbReference>
<dbReference type="KEGG" id="ble:BleG1_1716"/>
<gene>
    <name evidence="7" type="ORF">BleG1_1716</name>
</gene>
<comment type="similarity">
    <text evidence="2">Belongs to the glycosyl hydrolase 3 family.</text>
</comment>
<organism evidence="7 8">
    <name type="scientific">Shouchella lehensis G1</name>
    <dbReference type="NCBI Taxonomy" id="1246626"/>
    <lineage>
        <taxon>Bacteria</taxon>
        <taxon>Bacillati</taxon>
        <taxon>Bacillota</taxon>
        <taxon>Bacilli</taxon>
        <taxon>Bacillales</taxon>
        <taxon>Bacillaceae</taxon>
        <taxon>Shouchella</taxon>
    </lineage>
</organism>
<proteinExistence type="inferred from homology"/>
<dbReference type="InterPro" id="IPR001764">
    <property type="entry name" value="Glyco_hydro_3_N"/>
</dbReference>
<dbReference type="EMBL" id="CP003923">
    <property type="protein sequence ID" value="AIC94294.1"/>
    <property type="molecule type" value="Genomic_DNA"/>
</dbReference>
<evidence type="ECO:0000256" key="3">
    <source>
        <dbReference type="ARBA" id="ARBA00012663"/>
    </source>
</evidence>
<name>A0A060M2H1_9BACI</name>
<evidence type="ECO:0000313" key="8">
    <source>
        <dbReference type="Proteomes" id="UP000027142"/>
    </source>
</evidence>
<evidence type="ECO:0000256" key="4">
    <source>
        <dbReference type="ARBA" id="ARBA00022801"/>
    </source>
</evidence>
<evidence type="ECO:0000256" key="5">
    <source>
        <dbReference type="ARBA" id="ARBA00023295"/>
    </source>
</evidence>
<dbReference type="Gene3D" id="3.20.20.300">
    <property type="entry name" value="Glycoside hydrolase, family 3, N-terminal domain"/>
    <property type="match status" value="1"/>
</dbReference>
<dbReference type="OrthoDB" id="9805821at2"/>
<dbReference type="GO" id="GO:0005975">
    <property type="term" value="P:carbohydrate metabolic process"/>
    <property type="evidence" value="ECO:0007669"/>
    <property type="project" value="InterPro"/>
</dbReference>
<feature type="domain" description="Glycoside hydrolase family 3 N-terminal" evidence="6">
    <location>
        <begin position="10"/>
        <end position="336"/>
    </location>
</feature>
<keyword evidence="5" id="KW-0326">Glycosidase</keyword>
<dbReference type="STRING" id="1246626.BleG1_1716"/>
<evidence type="ECO:0000256" key="2">
    <source>
        <dbReference type="ARBA" id="ARBA00005336"/>
    </source>
</evidence>
<comment type="catalytic activity">
    <reaction evidence="1">
        <text>Hydrolysis of terminal non-reducing N-acetyl-D-hexosamine residues in N-acetyl-beta-D-hexosaminides.</text>
        <dbReference type="EC" id="3.2.1.52"/>
    </reaction>
</comment>
<reference evidence="7 8" key="1">
    <citation type="journal article" date="2014" name="Gene">
        <title>A comparative genomic analysis of the alkalitolerant soil bacterium Bacillus lehensis G1.</title>
        <authorList>
            <person name="Noor Y.M."/>
            <person name="Samsulrizal N.H."/>
            <person name="Jema'on N.A."/>
            <person name="Low K.O."/>
            <person name="Ramli A.N."/>
            <person name="Alias N.I."/>
            <person name="Damis S.I."/>
            <person name="Fuzi S.F."/>
            <person name="Isa M.N."/>
            <person name="Murad A.M."/>
            <person name="Raih M.F."/>
            <person name="Bakar F.D."/>
            <person name="Najimudin N."/>
            <person name="Mahadi N.M."/>
            <person name="Illias R.M."/>
        </authorList>
    </citation>
    <scope>NUCLEOTIDE SEQUENCE [LARGE SCALE GENOMIC DNA]</scope>
    <source>
        <strain evidence="7 8">G1</strain>
    </source>
</reference>
<keyword evidence="8" id="KW-1185">Reference proteome</keyword>